<dbReference type="Proteomes" id="UP000443090">
    <property type="component" value="Unassembled WGS sequence"/>
</dbReference>
<evidence type="ECO:0000259" key="3">
    <source>
        <dbReference type="PROSITE" id="PS51471"/>
    </source>
</evidence>
<dbReference type="AlphaFoldDB" id="A0A8H8U7U9"/>
<dbReference type="Pfam" id="PF14226">
    <property type="entry name" value="DIOX_N"/>
    <property type="match status" value="1"/>
</dbReference>
<reference evidence="4 5" key="1">
    <citation type="submission" date="2018-05" db="EMBL/GenBank/DDBJ databases">
        <title>Genome sequencing and assembly of the regulated plant pathogen Lachnellula willkommii and related sister species for the development of diagnostic species identification markers.</title>
        <authorList>
            <person name="Giroux E."/>
            <person name="Bilodeau G."/>
        </authorList>
    </citation>
    <scope>NUCLEOTIDE SEQUENCE [LARGE SCALE GENOMIC DNA]</scope>
    <source>
        <strain evidence="4 5">CBS 160.35</strain>
    </source>
</reference>
<dbReference type="OrthoDB" id="288590at2759"/>
<keyword evidence="2" id="KW-0560">Oxidoreductase</keyword>
<dbReference type="InterPro" id="IPR027443">
    <property type="entry name" value="IPNS-like_sf"/>
</dbReference>
<dbReference type="GO" id="GO:0051213">
    <property type="term" value="F:dioxygenase activity"/>
    <property type="evidence" value="ECO:0007669"/>
    <property type="project" value="UniProtKB-KW"/>
</dbReference>
<keyword evidence="2" id="KW-0408">Iron</keyword>
<dbReference type="Pfam" id="PF03171">
    <property type="entry name" value="2OG-FeII_Oxy"/>
    <property type="match status" value="1"/>
</dbReference>
<organism evidence="4 5">
    <name type="scientific">Lachnellula occidentalis</name>
    <dbReference type="NCBI Taxonomy" id="215460"/>
    <lineage>
        <taxon>Eukaryota</taxon>
        <taxon>Fungi</taxon>
        <taxon>Dikarya</taxon>
        <taxon>Ascomycota</taxon>
        <taxon>Pezizomycotina</taxon>
        <taxon>Leotiomycetes</taxon>
        <taxon>Helotiales</taxon>
        <taxon>Lachnaceae</taxon>
        <taxon>Lachnellula</taxon>
    </lineage>
</organism>
<evidence type="ECO:0000256" key="1">
    <source>
        <dbReference type="ARBA" id="ARBA00008056"/>
    </source>
</evidence>
<dbReference type="InterPro" id="IPR050231">
    <property type="entry name" value="Iron_ascorbate_oxido_reductase"/>
</dbReference>
<dbReference type="InterPro" id="IPR026992">
    <property type="entry name" value="DIOX_N"/>
</dbReference>
<name>A0A8H8U7U9_9HELO</name>
<dbReference type="GO" id="GO:0044283">
    <property type="term" value="P:small molecule biosynthetic process"/>
    <property type="evidence" value="ECO:0007669"/>
    <property type="project" value="UniProtKB-ARBA"/>
</dbReference>
<dbReference type="PANTHER" id="PTHR47990">
    <property type="entry name" value="2-OXOGLUTARATE (2OG) AND FE(II)-DEPENDENT OXYGENASE SUPERFAMILY PROTEIN-RELATED"/>
    <property type="match status" value="1"/>
</dbReference>
<dbReference type="GO" id="GO:0046872">
    <property type="term" value="F:metal ion binding"/>
    <property type="evidence" value="ECO:0007669"/>
    <property type="project" value="UniProtKB-KW"/>
</dbReference>
<evidence type="ECO:0000313" key="5">
    <source>
        <dbReference type="Proteomes" id="UP000443090"/>
    </source>
</evidence>
<dbReference type="EMBL" id="QGMI01000736">
    <property type="protein sequence ID" value="TVY37181.1"/>
    <property type="molecule type" value="Genomic_DNA"/>
</dbReference>
<gene>
    <name evidence="4" type="primary">citB_1</name>
    <name evidence="4" type="ORF">LOCC1_G008333</name>
</gene>
<comment type="caution">
    <text evidence="4">The sequence shown here is derived from an EMBL/GenBank/DDBJ whole genome shotgun (WGS) entry which is preliminary data.</text>
</comment>
<evidence type="ECO:0000313" key="4">
    <source>
        <dbReference type="EMBL" id="TVY37181.1"/>
    </source>
</evidence>
<comment type="similarity">
    <text evidence="1 2">Belongs to the iron/ascorbate-dependent oxidoreductase family.</text>
</comment>
<keyword evidence="4" id="KW-0223">Dioxygenase</keyword>
<dbReference type="InterPro" id="IPR005123">
    <property type="entry name" value="Oxoglu/Fe-dep_dioxygenase_dom"/>
</dbReference>
<dbReference type="InterPro" id="IPR044861">
    <property type="entry name" value="IPNS-like_FE2OG_OXY"/>
</dbReference>
<dbReference type="PROSITE" id="PS51471">
    <property type="entry name" value="FE2OG_OXY"/>
    <property type="match status" value="1"/>
</dbReference>
<feature type="domain" description="Fe2OG dioxygenase" evidence="3">
    <location>
        <begin position="218"/>
        <end position="329"/>
    </location>
</feature>
<keyword evidence="5" id="KW-1185">Reference proteome</keyword>
<dbReference type="Gene3D" id="2.60.120.330">
    <property type="entry name" value="B-lactam Antibiotic, Isopenicillin N Synthase, Chain"/>
    <property type="match status" value="1"/>
</dbReference>
<proteinExistence type="inferred from homology"/>
<dbReference type="SUPFAM" id="SSF51197">
    <property type="entry name" value="Clavaminate synthase-like"/>
    <property type="match status" value="1"/>
</dbReference>
<protein>
    <submittedName>
        <fullName evidence="4">2-oxoglutarate-dependent dioxygenase</fullName>
    </submittedName>
</protein>
<evidence type="ECO:0000256" key="2">
    <source>
        <dbReference type="RuleBase" id="RU003682"/>
    </source>
</evidence>
<accession>A0A8H8U7U9</accession>
<keyword evidence="2" id="KW-0479">Metal-binding</keyword>
<sequence length="376" mass="41032">MCTTTPTSISTRDSEMLASKLVPTIDISPFLLDPTSPLIGKIIGTARKACIETGFFQIIGHGISEQLQSELFEASKQFFALSPEEKQSLGVNTKPGRKGYDSAEAYNGEKLPDLKEVLFENSASPGNCTFSDHLVDATRMSFFLGHDNSPEDPAVLSHRFFMGPNVWPSNSLLASSAFREPVERYFTAINNLAIQVLDLLALTLPYGRDVFSNFKTGHVVAPLRLLHYPPSQPLRGTDPSNSDQAQLGAGAHTDFGAITILLQDTNPGLQVLHPRTQGFVPVPPIPGAFVVNVGDMLTAWTGGVYKSSVHRVINDNPVDRYSAAFFFNGNLDCVLDPLDGREPVQGTEGVDGIGTKGWTVEKHMIKRIQQAYRGRE</sequence>